<protein>
    <recommendedName>
        <fullName evidence="1">DUF5641 domain-containing protein</fullName>
    </recommendedName>
</protein>
<sequence>ELMGALVSARLAEYLQKTFPWITSDHIFFWSDSQITLHWINGDPLRWKEFVRNRVREIQVKTNRHHWNYCRGKTNPADKLSRGFSIHALVQDDVWWHGPDWLTSQNLSFSNSADSEINETDIADELTKNYVPVMTVTEHCRNDFIDNLLSITNDYTKLIRIISYVFRFADNCRFPESKKFGPVKADERVRAENSLIRMVQEGKFQEEIKDLKRGAQALLYQVRQKFWPINGKHNCKKVIFKCITCAKNKPVLTSQIMGDLPTDRVTPNHVFNVTGIEFDDFETLSPGHFLIGRLINGIVEPLLSEIKENRLSKWQKITKFSQSVWKVWKRDYLCNLQQRYKWKFKVNDVKVGTLVLIKNENLPGTKWLLGRISELFHGKDNQIRVVNIKLPNGTVLKRNVRDVAILPTEN</sequence>
<proteinExistence type="predicted"/>
<dbReference type="OrthoDB" id="6469925at2759"/>
<dbReference type="Proteomes" id="UP000499080">
    <property type="component" value="Unassembled WGS sequence"/>
</dbReference>
<evidence type="ECO:0000313" key="3">
    <source>
        <dbReference type="Proteomes" id="UP000499080"/>
    </source>
</evidence>
<dbReference type="Pfam" id="PF18701">
    <property type="entry name" value="DUF5641"/>
    <property type="match status" value="1"/>
</dbReference>
<feature type="domain" description="DUF5641" evidence="1">
    <location>
        <begin position="312"/>
        <end position="406"/>
    </location>
</feature>
<evidence type="ECO:0000259" key="1">
    <source>
        <dbReference type="Pfam" id="PF18701"/>
    </source>
</evidence>
<dbReference type="InterPro" id="IPR040676">
    <property type="entry name" value="DUF5641"/>
</dbReference>
<evidence type="ECO:0000313" key="2">
    <source>
        <dbReference type="EMBL" id="GBM05515.1"/>
    </source>
</evidence>
<accession>A0A4Y2CQC3</accession>
<comment type="caution">
    <text evidence="2">The sequence shown here is derived from an EMBL/GenBank/DDBJ whole genome shotgun (WGS) entry which is preliminary data.</text>
</comment>
<dbReference type="EMBL" id="BGPR01239766">
    <property type="protein sequence ID" value="GBM05515.1"/>
    <property type="molecule type" value="Genomic_DNA"/>
</dbReference>
<name>A0A4Y2CQC3_ARAVE</name>
<gene>
    <name evidence="2" type="ORF">AVEN_151054_1</name>
</gene>
<feature type="non-terminal residue" evidence="2">
    <location>
        <position position="1"/>
    </location>
</feature>
<reference evidence="2 3" key="1">
    <citation type="journal article" date="2019" name="Sci. Rep.">
        <title>Orb-weaving spider Araneus ventricosus genome elucidates the spidroin gene catalogue.</title>
        <authorList>
            <person name="Kono N."/>
            <person name="Nakamura H."/>
            <person name="Ohtoshi R."/>
            <person name="Moran D.A.P."/>
            <person name="Shinohara A."/>
            <person name="Yoshida Y."/>
            <person name="Fujiwara M."/>
            <person name="Mori M."/>
            <person name="Tomita M."/>
            <person name="Arakawa K."/>
        </authorList>
    </citation>
    <scope>NUCLEOTIDE SEQUENCE [LARGE SCALE GENOMIC DNA]</scope>
</reference>
<dbReference type="AlphaFoldDB" id="A0A4Y2CQC3"/>
<keyword evidence="3" id="KW-1185">Reference proteome</keyword>
<dbReference type="PANTHER" id="PTHR47331">
    <property type="entry name" value="PHD-TYPE DOMAIN-CONTAINING PROTEIN"/>
    <property type="match status" value="1"/>
</dbReference>
<dbReference type="PANTHER" id="PTHR47331:SF5">
    <property type="entry name" value="RIBONUCLEASE H"/>
    <property type="match status" value="1"/>
</dbReference>
<organism evidence="2 3">
    <name type="scientific">Araneus ventricosus</name>
    <name type="common">Orbweaver spider</name>
    <name type="synonym">Epeira ventricosa</name>
    <dbReference type="NCBI Taxonomy" id="182803"/>
    <lineage>
        <taxon>Eukaryota</taxon>
        <taxon>Metazoa</taxon>
        <taxon>Ecdysozoa</taxon>
        <taxon>Arthropoda</taxon>
        <taxon>Chelicerata</taxon>
        <taxon>Arachnida</taxon>
        <taxon>Araneae</taxon>
        <taxon>Araneomorphae</taxon>
        <taxon>Entelegynae</taxon>
        <taxon>Araneoidea</taxon>
        <taxon>Araneidae</taxon>
        <taxon>Araneus</taxon>
    </lineage>
</organism>